<comment type="caution">
    <text evidence="6">The sequence shown here is derived from an EMBL/GenBank/DDBJ whole genome shotgun (WGS) entry which is preliminary data.</text>
</comment>
<dbReference type="GO" id="GO:0016881">
    <property type="term" value="F:acid-amino acid ligase activity"/>
    <property type="evidence" value="ECO:0007669"/>
    <property type="project" value="UniProtKB-UniRule"/>
</dbReference>
<evidence type="ECO:0000256" key="2">
    <source>
        <dbReference type="ARBA" id="ARBA00022741"/>
    </source>
</evidence>
<gene>
    <name evidence="6" type="ORF">AMET1_1136</name>
</gene>
<keyword evidence="4 5" id="KW-0173">Coenzyme A biosynthesis</keyword>
<evidence type="ECO:0000256" key="5">
    <source>
        <dbReference type="HAMAP-Rule" id="MF_02224"/>
    </source>
</evidence>
<feature type="binding site" evidence="5">
    <location>
        <position position="17"/>
    </location>
    <ligand>
        <name>ATP</name>
        <dbReference type="ChEBI" id="CHEBI:30616"/>
    </ligand>
</feature>
<accession>A0A1Y3G9W7</accession>
<name>A0A1Y3G9W7_9EURY</name>
<evidence type="ECO:0000256" key="3">
    <source>
        <dbReference type="ARBA" id="ARBA00022840"/>
    </source>
</evidence>
<dbReference type="Proteomes" id="UP000195137">
    <property type="component" value="Unassembled WGS sequence"/>
</dbReference>
<evidence type="ECO:0000313" key="6">
    <source>
        <dbReference type="EMBL" id="OUJ18231.1"/>
    </source>
</evidence>
<keyword evidence="7" id="KW-1185">Reference proteome</keyword>
<evidence type="ECO:0000256" key="1">
    <source>
        <dbReference type="ARBA" id="ARBA00022598"/>
    </source>
</evidence>
<feature type="binding site" evidence="5">
    <location>
        <begin position="197"/>
        <end position="198"/>
    </location>
    <ligand>
        <name>ATP</name>
        <dbReference type="ChEBI" id="CHEBI:30616"/>
    </ligand>
</feature>
<dbReference type="AlphaFoldDB" id="A0A1Y3G9W7"/>
<dbReference type="GO" id="GO:0015937">
    <property type="term" value="P:coenzyme A biosynthetic process"/>
    <property type="evidence" value="ECO:0007669"/>
    <property type="project" value="UniProtKB-UniRule"/>
</dbReference>
<feature type="binding site" evidence="5">
    <location>
        <begin position="179"/>
        <end position="181"/>
    </location>
    <ligand>
        <name>ATP</name>
        <dbReference type="ChEBI" id="CHEBI:30616"/>
    </ligand>
</feature>
<comment type="catalytic activity">
    <reaction evidence="5">
        <text>(R)-4-phosphopantoate + beta-alanine + ATP = (R)-4'-phosphopantothenate + AMP + diphosphate + H(+)</text>
        <dbReference type="Rhea" id="RHEA:27930"/>
        <dbReference type="ChEBI" id="CHEBI:10986"/>
        <dbReference type="ChEBI" id="CHEBI:15378"/>
        <dbReference type="ChEBI" id="CHEBI:30616"/>
        <dbReference type="ChEBI" id="CHEBI:33019"/>
        <dbReference type="ChEBI" id="CHEBI:57966"/>
        <dbReference type="ChEBI" id="CHEBI:61294"/>
        <dbReference type="ChEBI" id="CHEBI:456215"/>
        <dbReference type="EC" id="6.3.2.36"/>
    </reaction>
</comment>
<dbReference type="HAMAP" id="MF_02224">
    <property type="entry name" value="PPS"/>
    <property type="match status" value="1"/>
</dbReference>
<dbReference type="NCBIfam" id="NF010324">
    <property type="entry name" value="PRK13761.1"/>
    <property type="match status" value="1"/>
</dbReference>
<dbReference type="EMBL" id="MRZU01000004">
    <property type="protein sequence ID" value="OUJ18231.1"/>
    <property type="molecule type" value="Genomic_DNA"/>
</dbReference>
<evidence type="ECO:0000256" key="4">
    <source>
        <dbReference type="ARBA" id="ARBA00022993"/>
    </source>
</evidence>
<dbReference type="GO" id="GO:0005524">
    <property type="term" value="F:ATP binding"/>
    <property type="evidence" value="ECO:0007669"/>
    <property type="project" value="UniProtKB-KW"/>
</dbReference>
<protein>
    <recommendedName>
        <fullName evidence="5">4-phosphopantoate--beta-alanine ligase</fullName>
        <ecNumber evidence="5">6.3.2.36</ecNumber>
    </recommendedName>
    <alternativeName>
        <fullName evidence="5">Phosphopantothenate synthetase</fullName>
        <shortName evidence="5">PPS</shortName>
    </alternativeName>
</protein>
<dbReference type="PANTHER" id="PTHR40695:SF1">
    <property type="entry name" value="4-PHOSPHOPANTOATE--BETA-ALANINE LIGASE"/>
    <property type="match status" value="1"/>
</dbReference>
<comment type="similarity">
    <text evidence="5">Belongs to the archaeal phosphopantothenate synthetase family.</text>
</comment>
<keyword evidence="2 5" id="KW-0547">Nucleotide-binding</keyword>
<keyword evidence="3 5" id="KW-0067">ATP-binding</keyword>
<dbReference type="InterPro" id="IPR002855">
    <property type="entry name" value="PPS/PS"/>
</dbReference>
<dbReference type="Pfam" id="PF02006">
    <property type="entry name" value="PPS_PS"/>
    <property type="match status" value="1"/>
</dbReference>
<sequence length="247" mass="27532">MLSVPEDHPRYESLLLRERLVRGFEEGLVAKAGLIAHGRGEAFDYLLGEETVEWADKATLAAAHCMYRSDNPVLSVNGNVAAVVPELVGELSMLGVGVEVNLFHRSDERVNRIIEFLEEHGAVGVLGGDADMLIKDLSHDRAFVSREGIYSADTVMVPLEDGDRTVKLRDLGKTVISIDLNPLSRTSKTADISIVDNVVRVFENFIGYWKKIDRDSSFKLDVYNSFDNEENLRKMEEKMRGVSFEGG</sequence>
<organism evidence="6 7">
    <name type="scientific">Methanonatronarchaeum thermophilum</name>
    <dbReference type="NCBI Taxonomy" id="1927129"/>
    <lineage>
        <taxon>Archaea</taxon>
        <taxon>Methanobacteriati</taxon>
        <taxon>Methanobacteriota</taxon>
        <taxon>Methanonatronarchaeia</taxon>
        <taxon>Methanonatronarchaeales</taxon>
        <taxon>Methanonatronarchaeaceae</taxon>
        <taxon>Methanonatronarchaeum</taxon>
    </lineage>
</organism>
<keyword evidence="1 5" id="KW-0436">Ligase</keyword>
<reference evidence="6 7" key="1">
    <citation type="submission" date="2016-12" db="EMBL/GenBank/DDBJ databases">
        <title>Discovery of methanogenic haloarchaea.</title>
        <authorList>
            <person name="Sorokin D.Y."/>
            <person name="Makarova K.S."/>
            <person name="Abbas B."/>
            <person name="Ferrer M."/>
            <person name="Golyshin P.N."/>
        </authorList>
    </citation>
    <scope>NUCLEOTIDE SEQUENCE [LARGE SCALE GENOMIC DNA]</scope>
    <source>
        <strain evidence="6">AMET1</strain>
    </source>
</reference>
<dbReference type="Gene3D" id="3.40.50.12640">
    <property type="entry name" value="Phosphopantoate/pantothenate synthetase"/>
    <property type="match status" value="1"/>
</dbReference>
<dbReference type="PIRSF" id="PIRSF004853">
    <property type="entry name" value="UCP004853"/>
    <property type="match status" value="1"/>
</dbReference>
<comment type="function">
    <text evidence="5">Catalyzes the condensation of (R)-4-phosphopantoate and beta-alanine to 4'-phosphopantothenate in the CoA biosynthesis pathway.</text>
</comment>
<dbReference type="PANTHER" id="PTHR40695">
    <property type="entry name" value="4-PHOSPHOPANTOATE--BETA-ALANINE LIGASE"/>
    <property type="match status" value="1"/>
</dbReference>
<dbReference type="RefSeq" id="WP_086637520.1">
    <property type="nucleotide sequence ID" value="NZ_MRZU01000004.1"/>
</dbReference>
<comment type="pathway">
    <text evidence="5">Cofactor biosynthesis; coenzyme A biosynthesis.</text>
</comment>
<dbReference type="UniPathway" id="UPA00241"/>
<dbReference type="InterPro" id="IPR038138">
    <property type="entry name" value="PPS/PS_sf"/>
</dbReference>
<feature type="binding site" evidence="5">
    <location>
        <begin position="185"/>
        <end position="186"/>
    </location>
    <ligand>
        <name>ATP</name>
        <dbReference type="ChEBI" id="CHEBI:30616"/>
    </ligand>
</feature>
<evidence type="ECO:0000313" key="7">
    <source>
        <dbReference type="Proteomes" id="UP000195137"/>
    </source>
</evidence>
<comment type="subunit">
    <text evidence="5">Homodimer.</text>
</comment>
<feature type="binding site" evidence="5">
    <location>
        <position position="39"/>
    </location>
    <ligand>
        <name>ATP</name>
        <dbReference type="ChEBI" id="CHEBI:30616"/>
    </ligand>
</feature>
<dbReference type="EC" id="6.3.2.36" evidence="5"/>
<proteinExistence type="inferred from homology"/>